<accession>A0A8S9YW01</accession>
<gene>
    <name evidence="3" type="ORF">EG68_03285</name>
</gene>
<evidence type="ECO:0000313" key="4">
    <source>
        <dbReference type="Proteomes" id="UP000822476"/>
    </source>
</evidence>
<keyword evidence="1" id="KW-0863">Zinc-finger</keyword>
<evidence type="ECO:0000313" key="3">
    <source>
        <dbReference type="EMBL" id="KAF7259265.1"/>
    </source>
</evidence>
<sequence length="407" mass="46944">MLQQNAIPALEQPGLLGYAWFQQMNSKTCSVDLDSVANSSTQDAPKLPQSVPLGPLKRNCSFEEVEEYLEDFETWCEKYNVVSDTKKKEVLIKTMGNIAQKTLRAQLYNHSPMLLTYSRLKSLIWDKLTPEVNSTTQARMLLHLLFRKNGQTIGGFIEELKRKARNCQFGIDLNDQQRDCLIAGINEKSLQRQLLALSKPSFETVCKLCLKFEENHSKDVMVLKNLSSPEDDEHRRTTREPCKCCGGLHAASTCMFRFAKCFDCGQLGHMQMVCQNPLSVPVDKLIGVQLRIFTCHNCNFNITSYRYLILDGSFEKYFHKRGTEYRLLLFSQIHTSTFGRDHDVDVFAQWFPDYTASTFRCIKCDINVGWSFRSQKRRLWPARFWALHFNSFEIDEKQSSPSISNSD</sequence>
<dbReference type="GO" id="GO:0003676">
    <property type="term" value="F:nucleic acid binding"/>
    <property type="evidence" value="ECO:0007669"/>
    <property type="project" value="InterPro"/>
</dbReference>
<proteinExistence type="predicted"/>
<comment type="caution">
    <text evidence="3">The sequence shown here is derived from an EMBL/GenBank/DDBJ whole genome shotgun (WGS) entry which is preliminary data.</text>
</comment>
<dbReference type="GO" id="GO:0008270">
    <property type="term" value="F:zinc ion binding"/>
    <property type="evidence" value="ECO:0007669"/>
    <property type="project" value="UniProtKB-KW"/>
</dbReference>
<feature type="domain" description="CCHC-type" evidence="2">
    <location>
        <begin position="260"/>
        <end position="276"/>
    </location>
</feature>
<dbReference type="EMBL" id="JTDE01001285">
    <property type="protein sequence ID" value="KAF7259265.1"/>
    <property type="molecule type" value="Genomic_DNA"/>
</dbReference>
<keyword evidence="4" id="KW-1185">Reference proteome</keyword>
<evidence type="ECO:0000259" key="2">
    <source>
        <dbReference type="PROSITE" id="PS50158"/>
    </source>
</evidence>
<dbReference type="AlphaFoldDB" id="A0A8S9YW01"/>
<dbReference type="InterPro" id="IPR001878">
    <property type="entry name" value="Znf_CCHC"/>
</dbReference>
<name>A0A8S9YW01_9TREM</name>
<dbReference type="PROSITE" id="PS50158">
    <property type="entry name" value="ZF_CCHC"/>
    <property type="match status" value="1"/>
</dbReference>
<reference evidence="3" key="1">
    <citation type="submission" date="2019-07" db="EMBL/GenBank/DDBJ databases">
        <title>Annotation for the trematode Paragonimus miyazaki's.</title>
        <authorList>
            <person name="Choi Y.-J."/>
        </authorList>
    </citation>
    <scope>NUCLEOTIDE SEQUENCE</scope>
    <source>
        <strain evidence="3">Japan</strain>
    </source>
</reference>
<dbReference type="OrthoDB" id="10064127at2759"/>
<dbReference type="Proteomes" id="UP000822476">
    <property type="component" value="Unassembled WGS sequence"/>
</dbReference>
<organism evidence="3 4">
    <name type="scientific">Paragonimus skrjabini miyazakii</name>
    <dbReference type="NCBI Taxonomy" id="59628"/>
    <lineage>
        <taxon>Eukaryota</taxon>
        <taxon>Metazoa</taxon>
        <taxon>Spiralia</taxon>
        <taxon>Lophotrochozoa</taxon>
        <taxon>Platyhelminthes</taxon>
        <taxon>Trematoda</taxon>
        <taxon>Digenea</taxon>
        <taxon>Plagiorchiida</taxon>
        <taxon>Troglotremata</taxon>
        <taxon>Troglotrematidae</taxon>
        <taxon>Paragonimus</taxon>
    </lineage>
</organism>
<keyword evidence="1" id="KW-0862">Zinc</keyword>
<protein>
    <recommendedName>
        <fullName evidence="2">CCHC-type domain-containing protein</fullName>
    </recommendedName>
</protein>
<evidence type="ECO:0000256" key="1">
    <source>
        <dbReference type="PROSITE-ProRule" id="PRU00047"/>
    </source>
</evidence>
<dbReference type="Gene3D" id="2.170.150.20">
    <property type="entry name" value="Peptide methionine sulfoxide reductase"/>
    <property type="match status" value="1"/>
</dbReference>
<keyword evidence="1" id="KW-0479">Metal-binding</keyword>